<feature type="compositionally biased region" description="Basic and acidic residues" evidence="1">
    <location>
        <begin position="1"/>
        <end position="19"/>
    </location>
</feature>
<feature type="compositionally biased region" description="Low complexity" evidence="1">
    <location>
        <begin position="234"/>
        <end position="250"/>
    </location>
</feature>
<proteinExistence type="predicted"/>
<protein>
    <submittedName>
        <fullName evidence="3">Uncharacterized protein</fullName>
    </submittedName>
</protein>
<accession>A0A2L2T267</accession>
<name>A0A2L2T267_9HYPO</name>
<evidence type="ECO:0000256" key="2">
    <source>
        <dbReference type="SAM" id="Phobius"/>
    </source>
</evidence>
<feature type="region of interest" description="Disordered" evidence="1">
    <location>
        <begin position="332"/>
        <end position="375"/>
    </location>
</feature>
<dbReference type="AlphaFoldDB" id="A0A2L2T267"/>
<reference evidence="4" key="1">
    <citation type="submission" date="2014-10" db="EMBL/GenBank/DDBJ databases">
        <authorList>
            <person name="King R."/>
        </authorList>
    </citation>
    <scope>NUCLEOTIDE SEQUENCE [LARGE SCALE GENOMIC DNA]</scope>
    <source>
        <strain evidence="4">A3/5</strain>
    </source>
</reference>
<evidence type="ECO:0000313" key="4">
    <source>
        <dbReference type="Proteomes" id="UP000245910"/>
    </source>
</evidence>
<dbReference type="STRING" id="56646.A0A2L2T267"/>
<dbReference type="Proteomes" id="UP000245910">
    <property type="component" value="Chromosome I"/>
</dbReference>
<sequence length="375" mass="41348">MSTKPHPKEPRPELERRQSLDIPGADEASSIIGDVSSRIEEATTQVEDDVVSQSPSQTSTVEETTSSTEQPSLPLTTIFTPSKDCTGDDAFKSRTVGSYVYCQLEDGADRSTCYPSSYSEYQYDTMKYYSPGVCPLSYVYLLTFKSGLGNSPTTTYATCCPSGMTELANNWSCQKSLTTHVTITNVTDSQTTVYSTTYWANPIFVAWQESDLSRFYPQSEARAALQSAGVTFPTNTESGSSTSETESGNTQYEDSESGGGGLSTGAIAGIGVGAGIIGIMIIVAIWWFLRRYKVSRRTSNVDEREQPWEQQIYEAPDTRKDFQHIHEAPNDIKASQQIYEAPDTTKDPYQIHEAPDTTTKSPDKLHDVPKYELQG</sequence>
<feature type="compositionally biased region" description="Basic and acidic residues" evidence="1">
    <location>
        <begin position="343"/>
        <end position="375"/>
    </location>
</feature>
<feature type="region of interest" description="Disordered" evidence="1">
    <location>
        <begin position="228"/>
        <end position="261"/>
    </location>
</feature>
<feature type="region of interest" description="Disordered" evidence="1">
    <location>
        <begin position="1"/>
        <end position="73"/>
    </location>
</feature>
<dbReference type="EMBL" id="LN649229">
    <property type="protein sequence ID" value="CEI63728.1"/>
    <property type="molecule type" value="Genomic_DNA"/>
</dbReference>
<keyword evidence="2" id="KW-0812">Transmembrane</keyword>
<feature type="compositionally biased region" description="Low complexity" evidence="1">
    <location>
        <begin position="51"/>
        <end position="73"/>
    </location>
</feature>
<keyword evidence="4" id="KW-1185">Reference proteome</keyword>
<keyword evidence="2" id="KW-1133">Transmembrane helix</keyword>
<evidence type="ECO:0000313" key="3">
    <source>
        <dbReference type="EMBL" id="CEI63728.1"/>
    </source>
</evidence>
<evidence type="ECO:0000256" key="1">
    <source>
        <dbReference type="SAM" id="MobiDB-lite"/>
    </source>
</evidence>
<organism evidence="3 4">
    <name type="scientific">Fusarium venenatum</name>
    <dbReference type="NCBI Taxonomy" id="56646"/>
    <lineage>
        <taxon>Eukaryota</taxon>
        <taxon>Fungi</taxon>
        <taxon>Dikarya</taxon>
        <taxon>Ascomycota</taxon>
        <taxon>Pezizomycotina</taxon>
        <taxon>Sordariomycetes</taxon>
        <taxon>Hypocreomycetidae</taxon>
        <taxon>Hypocreales</taxon>
        <taxon>Nectriaceae</taxon>
        <taxon>Fusarium</taxon>
    </lineage>
</organism>
<keyword evidence="2" id="KW-0472">Membrane</keyword>
<feature type="transmembrane region" description="Helical" evidence="2">
    <location>
        <begin position="266"/>
        <end position="289"/>
    </location>
</feature>